<dbReference type="AlphaFoldDB" id="A0A0C2D1E3"/>
<dbReference type="PANTHER" id="PTHR46599">
    <property type="entry name" value="PIGGYBAC TRANSPOSABLE ELEMENT-DERIVED PROTEIN 4"/>
    <property type="match status" value="1"/>
</dbReference>
<evidence type="ECO:0000259" key="1">
    <source>
        <dbReference type="Pfam" id="PF13843"/>
    </source>
</evidence>
<dbReference type="OrthoDB" id="5810550at2759"/>
<organism evidence="2 3">
    <name type="scientific">Ancylostoma duodenale</name>
    <dbReference type="NCBI Taxonomy" id="51022"/>
    <lineage>
        <taxon>Eukaryota</taxon>
        <taxon>Metazoa</taxon>
        <taxon>Ecdysozoa</taxon>
        <taxon>Nematoda</taxon>
        <taxon>Chromadorea</taxon>
        <taxon>Rhabditida</taxon>
        <taxon>Rhabditina</taxon>
        <taxon>Rhabditomorpha</taxon>
        <taxon>Strongyloidea</taxon>
        <taxon>Ancylostomatidae</taxon>
        <taxon>Ancylostomatinae</taxon>
        <taxon>Ancylostoma</taxon>
    </lineage>
</organism>
<reference evidence="2 3" key="1">
    <citation type="submission" date="2013-12" db="EMBL/GenBank/DDBJ databases">
        <title>Draft genome of the parsitic nematode Ancylostoma duodenale.</title>
        <authorList>
            <person name="Mitreva M."/>
        </authorList>
    </citation>
    <scope>NUCLEOTIDE SEQUENCE [LARGE SCALE GENOMIC DNA]</scope>
    <source>
        <strain evidence="2 3">Zhejiang</strain>
    </source>
</reference>
<sequence>MPADQPENVVCRSITATKLDASFDRLLLESEDEVDILGEVDEAVVPAVWNSDDEIDEDYEVSVAKQEVCTEWAATIRASNNINFSDDYGASRIGPQETNVQILDSLDFVDNSNADESNRLNKIDAVVKILNQTFAEVYKPGREVCIDESMVPFRGRVLFRQYLRGKRYKCSLKLYKLC</sequence>
<keyword evidence="3" id="KW-1185">Reference proteome</keyword>
<feature type="domain" description="PiggyBac transposable element-derived protein" evidence="1">
    <location>
        <begin position="101"/>
        <end position="178"/>
    </location>
</feature>
<gene>
    <name evidence="2" type="ORF">ANCDUO_06526</name>
</gene>
<evidence type="ECO:0000313" key="2">
    <source>
        <dbReference type="EMBL" id="KIH63173.1"/>
    </source>
</evidence>
<dbReference type="InterPro" id="IPR029526">
    <property type="entry name" value="PGBD"/>
</dbReference>
<evidence type="ECO:0000313" key="3">
    <source>
        <dbReference type="Proteomes" id="UP000054047"/>
    </source>
</evidence>
<dbReference type="Pfam" id="PF13843">
    <property type="entry name" value="DDE_Tnp_1_7"/>
    <property type="match status" value="1"/>
</dbReference>
<dbReference type="Proteomes" id="UP000054047">
    <property type="component" value="Unassembled WGS sequence"/>
</dbReference>
<accession>A0A0C2D1E3</accession>
<protein>
    <recommendedName>
        <fullName evidence="1">PiggyBac transposable element-derived protein domain-containing protein</fullName>
    </recommendedName>
</protein>
<dbReference type="PANTHER" id="PTHR46599:SF3">
    <property type="entry name" value="PIGGYBAC TRANSPOSABLE ELEMENT-DERIVED PROTEIN 4"/>
    <property type="match status" value="1"/>
</dbReference>
<dbReference type="EMBL" id="KN728836">
    <property type="protein sequence ID" value="KIH63173.1"/>
    <property type="molecule type" value="Genomic_DNA"/>
</dbReference>
<name>A0A0C2D1E3_9BILA</name>
<proteinExistence type="predicted"/>